<dbReference type="AlphaFoldDB" id="A0A0E2BFQ7"/>
<sequence>MISTPIQTRWMDMDPFAHVSNSVFVSYLEIGRVDYCKRRFNIKEVFDVPFILARIEIDLKKSIEIHHQVEVQTSVVRIGNSSWDFQSKILESNTKEIFAVAKTVQVTFDHVRKCSVPIPPEIKSILEEDLEKYEIEKRNIYNKNMNLS</sequence>
<evidence type="ECO:0000313" key="1">
    <source>
        <dbReference type="EMBL" id="EKO34044.1"/>
    </source>
</evidence>
<dbReference type="PANTHER" id="PTHR31793">
    <property type="entry name" value="4-HYDROXYBENZOYL-COA THIOESTERASE FAMILY MEMBER"/>
    <property type="match status" value="1"/>
</dbReference>
<proteinExistence type="predicted"/>
<protein>
    <submittedName>
        <fullName evidence="1">Acyl-CoA thioester hydrolase, YbgC/YbaW family</fullName>
    </submittedName>
</protein>
<reference evidence="1" key="1">
    <citation type="submission" date="2012-10" db="EMBL/GenBank/DDBJ databases">
        <authorList>
            <person name="Harkins D.M."/>
            <person name="Durkin A.S."/>
            <person name="Brinkac L.M."/>
            <person name="Haft D.H."/>
            <person name="Selengut J.D."/>
            <person name="Sanka R."/>
            <person name="DePew J."/>
            <person name="Purushe J."/>
            <person name="Matthias M.A."/>
            <person name="Vinetz J.M."/>
            <person name="Sutton G.G."/>
            <person name="Nierman W.C."/>
            <person name="Fouts D.E."/>
        </authorList>
    </citation>
    <scope>NUCLEOTIDE SEQUENCE [LARGE SCALE GENOMIC DNA]</scope>
    <source>
        <strain evidence="1">MOR084</strain>
    </source>
</reference>
<dbReference type="Pfam" id="PF13279">
    <property type="entry name" value="4HBT_2"/>
    <property type="match status" value="1"/>
</dbReference>
<keyword evidence="2" id="KW-1185">Reference proteome</keyword>
<evidence type="ECO:0000313" key="2">
    <source>
        <dbReference type="Proteomes" id="UP000006329"/>
    </source>
</evidence>
<dbReference type="EMBL" id="AHON02000039">
    <property type="protein sequence ID" value="EKO34044.1"/>
    <property type="molecule type" value="Genomic_DNA"/>
</dbReference>
<comment type="caution">
    <text evidence="1">The sequence shown here is derived from an EMBL/GenBank/DDBJ whole genome shotgun (WGS) entry which is preliminary data.</text>
</comment>
<dbReference type="Gene3D" id="3.10.129.10">
    <property type="entry name" value="Hotdog Thioesterase"/>
    <property type="match status" value="1"/>
</dbReference>
<dbReference type="PANTHER" id="PTHR31793:SF24">
    <property type="entry name" value="LONG-CHAIN ACYL-COA THIOESTERASE FADM"/>
    <property type="match status" value="1"/>
</dbReference>
<dbReference type="InterPro" id="IPR029069">
    <property type="entry name" value="HotDog_dom_sf"/>
</dbReference>
<dbReference type="RefSeq" id="WP_004484707.1">
    <property type="nucleotide sequence ID" value="NZ_AHON02000039.1"/>
</dbReference>
<keyword evidence="1" id="KW-0378">Hydrolase</keyword>
<dbReference type="SUPFAM" id="SSF54637">
    <property type="entry name" value="Thioesterase/thiol ester dehydrase-isomerase"/>
    <property type="match status" value="1"/>
</dbReference>
<organism evidence="1 2">
    <name type="scientific">Leptospira santarosai str. MOR084</name>
    <dbReference type="NCBI Taxonomy" id="1049984"/>
    <lineage>
        <taxon>Bacteria</taxon>
        <taxon>Pseudomonadati</taxon>
        <taxon>Spirochaetota</taxon>
        <taxon>Spirochaetia</taxon>
        <taxon>Leptospirales</taxon>
        <taxon>Leptospiraceae</taxon>
        <taxon>Leptospira</taxon>
    </lineage>
</organism>
<gene>
    <name evidence="1" type="ORF">LEP1GSC179_3674</name>
</gene>
<name>A0A0E2BFQ7_9LEPT</name>
<dbReference type="CDD" id="cd00586">
    <property type="entry name" value="4HBT"/>
    <property type="match status" value="1"/>
</dbReference>
<dbReference type="InterPro" id="IPR050563">
    <property type="entry name" value="4-hydroxybenzoyl-CoA_TE"/>
</dbReference>
<dbReference type="GO" id="GO:0047617">
    <property type="term" value="F:fatty acyl-CoA hydrolase activity"/>
    <property type="evidence" value="ECO:0007669"/>
    <property type="project" value="TreeGrafter"/>
</dbReference>
<dbReference type="Proteomes" id="UP000006329">
    <property type="component" value="Unassembled WGS sequence"/>
</dbReference>
<accession>A0A0E2BFQ7</accession>